<feature type="region of interest" description="Disordered" evidence="1">
    <location>
        <begin position="233"/>
        <end position="253"/>
    </location>
</feature>
<dbReference type="InterPro" id="IPR036397">
    <property type="entry name" value="RNaseH_sf"/>
</dbReference>
<dbReference type="InterPro" id="IPR015378">
    <property type="entry name" value="Transposase-like_Mu_C"/>
</dbReference>
<keyword evidence="4" id="KW-1185">Reference proteome</keyword>
<dbReference type="EMBL" id="CP115965">
    <property type="protein sequence ID" value="WZX00163.1"/>
    <property type="molecule type" value="Genomic_DNA"/>
</dbReference>
<dbReference type="SUPFAM" id="SSF53098">
    <property type="entry name" value="Ribonuclease H-like"/>
    <property type="match status" value="1"/>
</dbReference>
<dbReference type="Gene3D" id="3.30.420.10">
    <property type="entry name" value="Ribonuclease H-like superfamily/Ribonuclease H"/>
    <property type="match status" value="1"/>
</dbReference>
<dbReference type="Pfam" id="PF09299">
    <property type="entry name" value="Mu-transpos_C"/>
    <property type="match status" value="1"/>
</dbReference>
<evidence type="ECO:0000313" key="4">
    <source>
        <dbReference type="Proteomes" id="UP001434337"/>
    </source>
</evidence>
<name>A0ABZ3CBI7_9ACTN</name>
<feature type="domain" description="Integrase catalytic" evidence="2">
    <location>
        <begin position="250"/>
        <end position="476"/>
    </location>
</feature>
<dbReference type="InterPro" id="IPR001584">
    <property type="entry name" value="Integrase_cat-core"/>
</dbReference>
<protein>
    <submittedName>
        <fullName evidence="3">Mu transposase C-terminal domain-containing protein</fullName>
    </submittedName>
</protein>
<accession>A0ABZ3CBI7</accession>
<dbReference type="Proteomes" id="UP001434337">
    <property type="component" value="Chromosome"/>
</dbReference>
<dbReference type="RefSeq" id="WP_342373543.1">
    <property type="nucleotide sequence ID" value="NZ_CP115965.1"/>
</dbReference>
<dbReference type="PROSITE" id="PS50994">
    <property type="entry name" value="INTEGRASE"/>
    <property type="match status" value="1"/>
</dbReference>
<proteinExistence type="predicted"/>
<sequence length="685" mass="76207">MRPLDLIEYDGQGWQVVSVDEDAMVVLRNLADAQFRTVAGVDLLQDVTPAIPQPKPTTLPNLSDASILEDLDPEDRARTEFLHRAVFEVLTGRPPGALPQDFEPDPAYDLATTTLGERLEVKSARLREAGTPISVRSLKRHIAAYRKDGIKGLVDGRVLRQQAGTGFQSEQIVALLEEAMTGQELKSTGTRSRLIQEVRWKAEEQNITVPHEATMYRLLKRLERGRHTFGNATTRRSTANRPDRTFGGQTPQRPGELVEIDSTPLDVRLLLDDGTVSTVEYDKKGNVVASSMELTVAIDVATRVPLAAVLRPSTKAADAAILLARMLTPVPEQPGWLGTVDYARDTIRAGVIPDQDEVLRIMASRPTIVPESITIDRGKAYASSTFLNGCEMLGISVTMAAPRSPTDKPHIERWFRSLNTLFTQFLGGYKGSNVLLRGHDPDGEAVFNAAQVSVLLDLWIAQEWMHRPHDRLRHPALPKRTLTPGEMYSILSGVTPSVPMPLAREQFIGLLPREFRAVNADGITMDQMRFDSPALHPYRRRPSGRGEPHPDLWQVHADPYRMNCIWLYDHEKREYIQADWTMAKQAVMPFSRETLALARRIIRGRGEPVSGQSILREANRIMTEPLTAAEKRAKRRQATPLVPPADPDPDAPMVDAGEPVQSPSPPRPSKPAPSTAHLMGHFDEE</sequence>
<reference evidence="3 4" key="1">
    <citation type="journal article" date="2023" name="Environ Microbiome">
        <title>A coral-associated actinobacterium mitigates coral bleaching under heat stress.</title>
        <authorList>
            <person name="Li J."/>
            <person name="Zou Y."/>
            <person name="Li Q."/>
            <person name="Zhang J."/>
            <person name="Bourne D.G."/>
            <person name="Lyu Y."/>
            <person name="Liu C."/>
            <person name="Zhang S."/>
        </authorList>
    </citation>
    <scope>NUCLEOTIDE SEQUENCE [LARGE SCALE GENOMIC DNA]</scope>
    <source>
        <strain evidence="3 4">SCSIO 13291</strain>
    </source>
</reference>
<evidence type="ECO:0000256" key="1">
    <source>
        <dbReference type="SAM" id="MobiDB-lite"/>
    </source>
</evidence>
<feature type="compositionally biased region" description="Low complexity" evidence="1">
    <location>
        <begin position="651"/>
        <end position="661"/>
    </location>
</feature>
<dbReference type="InterPro" id="IPR012337">
    <property type="entry name" value="RNaseH-like_sf"/>
</dbReference>
<feature type="compositionally biased region" description="Pro residues" evidence="1">
    <location>
        <begin position="662"/>
        <end position="671"/>
    </location>
</feature>
<feature type="region of interest" description="Disordered" evidence="1">
    <location>
        <begin position="632"/>
        <end position="685"/>
    </location>
</feature>
<evidence type="ECO:0000259" key="2">
    <source>
        <dbReference type="PROSITE" id="PS50994"/>
    </source>
</evidence>
<organism evidence="3 4">
    <name type="scientific">Propioniciclava soli</name>
    <dbReference type="NCBI Taxonomy" id="2775081"/>
    <lineage>
        <taxon>Bacteria</taxon>
        <taxon>Bacillati</taxon>
        <taxon>Actinomycetota</taxon>
        <taxon>Actinomycetes</taxon>
        <taxon>Propionibacteriales</taxon>
        <taxon>Propionibacteriaceae</taxon>
        <taxon>Propioniciclava</taxon>
    </lineage>
</organism>
<evidence type="ECO:0000313" key="3">
    <source>
        <dbReference type="EMBL" id="WZX00163.1"/>
    </source>
</evidence>
<gene>
    <name evidence="3" type="ORF">PCC79_08275</name>
</gene>